<dbReference type="InterPro" id="IPR036165">
    <property type="entry name" value="YefM-like_sf"/>
</dbReference>
<evidence type="ECO:0000313" key="2">
    <source>
        <dbReference type="EMBL" id="MDQ0289061.1"/>
    </source>
</evidence>
<dbReference type="AlphaFoldDB" id="A0AAE4AMY6"/>
<gene>
    <name evidence="2" type="ORF">J3R75_001168</name>
</gene>
<keyword evidence="3" id="KW-1185">Reference proteome</keyword>
<sequence>MEASVLDLRKKMKDVMSAIDRHERVILTHRGRQRAVILPLGEATKSTVKVADLPAFGMWAKRTEIADAVAFVKKLREPRGN</sequence>
<dbReference type="SUPFAM" id="SSF143120">
    <property type="entry name" value="YefM-like"/>
    <property type="match status" value="1"/>
</dbReference>
<dbReference type="Proteomes" id="UP001238163">
    <property type="component" value="Unassembled WGS sequence"/>
</dbReference>
<organism evidence="2 3">
    <name type="scientific">Oligosphaera ethanolica</name>
    <dbReference type="NCBI Taxonomy" id="760260"/>
    <lineage>
        <taxon>Bacteria</taxon>
        <taxon>Pseudomonadati</taxon>
        <taxon>Lentisphaerota</taxon>
        <taxon>Oligosphaeria</taxon>
        <taxon>Oligosphaerales</taxon>
        <taxon>Oligosphaeraceae</taxon>
        <taxon>Oligosphaera</taxon>
    </lineage>
</organism>
<comment type="similarity">
    <text evidence="1">Belongs to the phD/YefM antitoxin family.</text>
</comment>
<dbReference type="EMBL" id="JAUSVL010000001">
    <property type="protein sequence ID" value="MDQ0289061.1"/>
    <property type="molecule type" value="Genomic_DNA"/>
</dbReference>
<comment type="caution">
    <text evidence="2">The sequence shown here is derived from an EMBL/GenBank/DDBJ whole genome shotgun (WGS) entry which is preliminary data.</text>
</comment>
<evidence type="ECO:0000256" key="1">
    <source>
        <dbReference type="ARBA" id="ARBA00009981"/>
    </source>
</evidence>
<reference evidence="2" key="1">
    <citation type="submission" date="2023-07" db="EMBL/GenBank/DDBJ databases">
        <title>Genomic Encyclopedia of Type Strains, Phase IV (KMG-IV): sequencing the most valuable type-strain genomes for metagenomic binning, comparative biology and taxonomic classification.</title>
        <authorList>
            <person name="Goeker M."/>
        </authorList>
    </citation>
    <scope>NUCLEOTIDE SEQUENCE</scope>
    <source>
        <strain evidence="2">DSM 24202</strain>
    </source>
</reference>
<protein>
    <submittedName>
        <fullName evidence="2">Antitoxin (DNA-binding transcriptional repressor) of toxin-antitoxin stability system</fullName>
    </submittedName>
</protein>
<proteinExistence type="inferred from homology"/>
<evidence type="ECO:0000313" key="3">
    <source>
        <dbReference type="Proteomes" id="UP001238163"/>
    </source>
</evidence>
<name>A0AAE4AMY6_9BACT</name>
<dbReference type="RefSeq" id="WP_307260403.1">
    <property type="nucleotide sequence ID" value="NZ_JAUSVL010000001.1"/>
</dbReference>
<accession>A0AAE4AMY6</accession>